<evidence type="ECO:0000313" key="2">
    <source>
        <dbReference type="Proteomes" id="UP000306509"/>
    </source>
</evidence>
<evidence type="ECO:0000313" key="1">
    <source>
        <dbReference type="EMBL" id="TLC98040.1"/>
    </source>
</evidence>
<dbReference type="InterPro" id="IPR011009">
    <property type="entry name" value="Kinase-like_dom_sf"/>
</dbReference>
<gene>
    <name evidence="1" type="ORF">DSM106044_05101</name>
</gene>
<sequence length="132" mass="15230">MGYVAIDFYDGSIMYNRLNKTTNIYDIDFFRKSPSSNDMGQMWGSARFMSPEEYKLGEILDEITNVFTIGQMGFSLFTDSERDKEGWPLSASSYNVLMKAISPDRMDRYISLAEFSECWNEAIKSSIAVRYI</sequence>
<dbReference type="Proteomes" id="UP000306509">
    <property type="component" value="Unassembled WGS sequence"/>
</dbReference>
<reference evidence="1 2" key="1">
    <citation type="journal article" date="2019" name="Anaerobe">
        <title>Detection of Robinsoniella peoriensis in multiple bone samples of a trauma patient.</title>
        <authorList>
            <person name="Schrottner P."/>
            <person name="Hartwich K."/>
            <person name="Bunk B."/>
            <person name="Schober I."/>
            <person name="Helbig S."/>
            <person name="Rudolph W.W."/>
            <person name="Gunzer F."/>
        </authorList>
    </citation>
    <scope>NUCLEOTIDE SEQUENCE [LARGE SCALE GENOMIC DNA]</scope>
    <source>
        <strain evidence="1 2">DSM 106044</strain>
    </source>
</reference>
<organism evidence="1 2">
    <name type="scientific">Robinsoniella peoriensis</name>
    <dbReference type="NCBI Taxonomy" id="180332"/>
    <lineage>
        <taxon>Bacteria</taxon>
        <taxon>Bacillati</taxon>
        <taxon>Bacillota</taxon>
        <taxon>Clostridia</taxon>
        <taxon>Lachnospirales</taxon>
        <taxon>Lachnospiraceae</taxon>
        <taxon>Robinsoniella</taxon>
    </lineage>
</organism>
<dbReference type="SUPFAM" id="SSF56112">
    <property type="entry name" value="Protein kinase-like (PK-like)"/>
    <property type="match status" value="1"/>
</dbReference>
<evidence type="ECO:0008006" key="3">
    <source>
        <dbReference type="Google" id="ProtNLM"/>
    </source>
</evidence>
<dbReference type="AlphaFoldDB" id="A0A4U8Q099"/>
<accession>A0A4U8Q099</accession>
<name>A0A4U8Q099_9FIRM</name>
<protein>
    <recommendedName>
        <fullName evidence="3">Protein kinase domain-containing protein</fullName>
    </recommendedName>
</protein>
<proteinExistence type="predicted"/>
<dbReference type="EMBL" id="QGQD01000105">
    <property type="protein sequence ID" value="TLC98040.1"/>
    <property type="molecule type" value="Genomic_DNA"/>
</dbReference>
<dbReference type="STRING" id="180332.GCA_000797495_00798"/>
<keyword evidence="2" id="KW-1185">Reference proteome</keyword>
<comment type="caution">
    <text evidence="1">The sequence shown here is derived from an EMBL/GenBank/DDBJ whole genome shotgun (WGS) entry which is preliminary data.</text>
</comment>